<evidence type="ECO:0000256" key="2">
    <source>
        <dbReference type="ARBA" id="ARBA00023125"/>
    </source>
</evidence>
<dbReference type="PANTHER" id="PTHR46796">
    <property type="entry name" value="HTH-TYPE TRANSCRIPTIONAL ACTIVATOR RHAS-RELATED"/>
    <property type="match status" value="1"/>
</dbReference>
<dbReference type="Gene3D" id="1.10.10.60">
    <property type="entry name" value="Homeodomain-like"/>
    <property type="match status" value="1"/>
</dbReference>
<dbReference type="GO" id="GO:0003700">
    <property type="term" value="F:DNA-binding transcription factor activity"/>
    <property type="evidence" value="ECO:0007669"/>
    <property type="project" value="InterPro"/>
</dbReference>
<evidence type="ECO:0000256" key="3">
    <source>
        <dbReference type="ARBA" id="ARBA00023163"/>
    </source>
</evidence>
<dbReference type="InterPro" id="IPR009057">
    <property type="entry name" value="Homeodomain-like_sf"/>
</dbReference>
<dbReference type="GO" id="GO:0043565">
    <property type="term" value="F:sequence-specific DNA binding"/>
    <property type="evidence" value="ECO:0007669"/>
    <property type="project" value="InterPro"/>
</dbReference>
<protein>
    <submittedName>
        <fullName evidence="5">AraC family transcriptional regulator</fullName>
    </submittedName>
</protein>
<keyword evidence="2" id="KW-0238">DNA-binding</keyword>
<dbReference type="PROSITE" id="PS01124">
    <property type="entry name" value="HTH_ARAC_FAMILY_2"/>
    <property type="match status" value="1"/>
</dbReference>
<dbReference type="Pfam" id="PF12833">
    <property type="entry name" value="HTH_18"/>
    <property type="match status" value="1"/>
</dbReference>
<organism evidence="5 6">
    <name type="scientific">Pseudoclavibacter terrae</name>
    <dbReference type="NCBI Taxonomy" id="1530195"/>
    <lineage>
        <taxon>Bacteria</taxon>
        <taxon>Bacillati</taxon>
        <taxon>Actinomycetota</taxon>
        <taxon>Actinomycetes</taxon>
        <taxon>Micrococcales</taxon>
        <taxon>Microbacteriaceae</taxon>
        <taxon>Pseudoclavibacter</taxon>
    </lineage>
</organism>
<dbReference type="RefSeq" id="WP_151422357.1">
    <property type="nucleotide sequence ID" value="NZ_CANKVH010000007.1"/>
</dbReference>
<keyword evidence="6" id="KW-1185">Reference proteome</keyword>
<reference evidence="5 6" key="1">
    <citation type="submission" date="2019-09" db="EMBL/GenBank/DDBJ databases">
        <title>Phylogeny of genus Pseudoclavibacter and closely related genus.</title>
        <authorList>
            <person name="Li Y."/>
        </authorList>
    </citation>
    <scope>NUCLEOTIDE SEQUENCE [LARGE SCALE GENOMIC DNA]</scope>
    <source>
        <strain evidence="5 6">THG-MD12</strain>
    </source>
</reference>
<dbReference type="AlphaFoldDB" id="A0A7J5B5G5"/>
<dbReference type="SMART" id="SM00342">
    <property type="entry name" value="HTH_ARAC"/>
    <property type="match status" value="1"/>
</dbReference>
<dbReference type="Proteomes" id="UP000490386">
    <property type="component" value="Unassembled WGS sequence"/>
</dbReference>
<dbReference type="OrthoDB" id="4378430at2"/>
<keyword evidence="3" id="KW-0804">Transcription</keyword>
<comment type="caution">
    <text evidence="5">The sequence shown here is derived from an EMBL/GenBank/DDBJ whole genome shotgun (WGS) entry which is preliminary data.</text>
</comment>
<feature type="domain" description="HTH araC/xylS-type" evidence="4">
    <location>
        <begin position="193"/>
        <end position="292"/>
    </location>
</feature>
<gene>
    <name evidence="5" type="ORF">F8O03_03385</name>
</gene>
<evidence type="ECO:0000313" key="6">
    <source>
        <dbReference type="Proteomes" id="UP000490386"/>
    </source>
</evidence>
<dbReference type="InterPro" id="IPR050204">
    <property type="entry name" value="AraC_XylS_family_regulators"/>
</dbReference>
<accession>A0A7J5B5G5</accession>
<evidence type="ECO:0000313" key="5">
    <source>
        <dbReference type="EMBL" id="KAB1639392.1"/>
    </source>
</evidence>
<keyword evidence="1" id="KW-0805">Transcription regulation</keyword>
<evidence type="ECO:0000259" key="4">
    <source>
        <dbReference type="PROSITE" id="PS01124"/>
    </source>
</evidence>
<dbReference type="SUPFAM" id="SSF46689">
    <property type="entry name" value="Homeodomain-like"/>
    <property type="match status" value="1"/>
</dbReference>
<dbReference type="EMBL" id="WBJX01000001">
    <property type="protein sequence ID" value="KAB1639392.1"/>
    <property type="molecule type" value="Genomic_DNA"/>
</dbReference>
<name>A0A7J5B5G5_9MICO</name>
<dbReference type="InterPro" id="IPR018060">
    <property type="entry name" value="HTH_AraC"/>
</dbReference>
<proteinExistence type="predicted"/>
<dbReference type="PANTHER" id="PTHR46796:SF6">
    <property type="entry name" value="ARAC SUBFAMILY"/>
    <property type="match status" value="1"/>
</dbReference>
<evidence type="ECO:0000256" key="1">
    <source>
        <dbReference type="ARBA" id="ARBA00023015"/>
    </source>
</evidence>
<sequence>MAQFTGTSTTMNAAAGADFHAYILNTHVGTVQLFGSLRRSSGSEREGVDISRIESEKLVVIGMIRGSLKFRTGSLSGVLNPGDVLVVNSKHPLVTASLGPIETLGLAVPLDDVANDARITVSDRAVRLPETALTAAFLAFIGRYLVEATSSTRGGRRSPAGTEPVLHDLLRAVLAQVTLPALTPAQHSLRMKEAVRELIEKYHVIQGFDADSIARALHISRRKLYRDLADEADGIAGLIAARRVQSAAALLVEQPQRSLNDVSAAAGFGDATTMRRHFLTRLGVTPADYRKERP</sequence>